<feature type="signal peptide" evidence="1">
    <location>
        <begin position="1"/>
        <end position="18"/>
    </location>
</feature>
<accession>A0AAU9CZY6</accession>
<feature type="chain" id="PRO_5043762206" description="Lipoprotein" evidence="1">
    <location>
        <begin position="19"/>
        <end position="128"/>
    </location>
</feature>
<keyword evidence="1" id="KW-0732">Signal</keyword>
<dbReference type="EMBL" id="AP025319">
    <property type="protein sequence ID" value="BDD12497.1"/>
    <property type="molecule type" value="Genomic_DNA"/>
</dbReference>
<geneLocation type="plasmid" evidence="2 3">
    <name>pFA5</name>
</geneLocation>
<proteinExistence type="predicted"/>
<organism evidence="2 3">
    <name type="scientific">Fulvitalea axinellae</name>
    <dbReference type="NCBI Taxonomy" id="1182444"/>
    <lineage>
        <taxon>Bacteria</taxon>
        <taxon>Pseudomonadati</taxon>
        <taxon>Bacteroidota</taxon>
        <taxon>Cytophagia</taxon>
        <taxon>Cytophagales</taxon>
        <taxon>Persicobacteraceae</taxon>
        <taxon>Fulvitalea</taxon>
    </lineage>
</organism>
<protein>
    <recommendedName>
        <fullName evidence="4">Lipoprotein</fullName>
    </recommendedName>
</protein>
<name>A0AAU9CZY6_9BACT</name>
<keyword evidence="3" id="KW-1185">Reference proteome</keyword>
<gene>
    <name evidence="2" type="ORF">FUAX_49290</name>
</gene>
<sequence length="128" mass="14224">MKTAFTKIPLLLVAFAFGCDSLDLATKETDLRELKELRSELDKMVGRPCSDGQDWTIAPIGHRSGGGHDGYIAYPKSMDSVAVMKKINEYTQAQKRTNEKWSIASYCVEADKPVAVKCVDGKPCFVYK</sequence>
<keyword evidence="2" id="KW-0614">Plasmid</keyword>
<evidence type="ECO:0000313" key="2">
    <source>
        <dbReference type="EMBL" id="BDD12497.1"/>
    </source>
</evidence>
<evidence type="ECO:0000313" key="3">
    <source>
        <dbReference type="Proteomes" id="UP001348817"/>
    </source>
</evidence>
<dbReference type="AlphaFoldDB" id="A0AAU9CZY6"/>
<dbReference type="KEGG" id="fax:FUAX_49290"/>
<dbReference type="RefSeq" id="WP_338395823.1">
    <property type="nucleotide sequence ID" value="NZ_AP025319.1"/>
</dbReference>
<dbReference type="Proteomes" id="UP001348817">
    <property type="component" value="Plasmid pFA5"/>
</dbReference>
<reference evidence="2 3" key="1">
    <citation type="submission" date="2021-12" db="EMBL/GenBank/DDBJ databases">
        <title>Genome sequencing of bacteria with rrn-lacking chromosome and rrn-plasmid.</title>
        <authorList>
            <person name="Anda M."/>
            <person name="Iwasaki W."/>
        </authorList>
    </citation>
    <scope>NUCLEOTIDE SEQUENCE [LARGE SCALE GENOMIC DNA]</scope>
    <source>
        <strain evidence="2 3">DSM 100852</strain>
        <plasmid evidence="2 3">pFA5</plasmid>
    </source>
</reference>
<evidence type="ECO:0008006" key="4">
    <source>
        <dbReference type="Google" id="ProtNLM"/>
    </source>
</evidence>
<dbReference type="PROSITE" id="PS51257">
    <property type="entry name" value="PROKAR_LIPOPROTEIN"/>
    <property type="match status" value="1"/>
</dbReference>
<evidence type="ECO:0000256" key="1">
    <source>
        <dbReference type="SAM" id="SignalP"/>
    </source>
</evidence>